<dbReference type="PANTHER" id="PTHR24103">
    <property type="entry name" value="E3 UBIQUITIN-PROTEIN LIGASE TRIM"/>
    <property type="match status" value="1"/>
</dbReference>
<reference evidence="7" key="1">
    <citation type="submission" date="2022-11" db="EMBL/GenBank/DDBJ databases">
        <title>Chromosome-level genome of Pogonophryne albipinna.</title>
        <authorList>
            <person name="Jo E."/>
        </authorList>
    </citation>
    <scope>NUCLEOTIDE SEQUENCE</scope>
    <source>
        <strain evidence="7">SGF0006</strain>
        <tissue evidence="7">Muscle</tissue>
    </source>
</reference>
<keyword evidence="4" id="KW-0175">Coiled coil</keyword>
<name>A0AAD6BNF0_9TELE</name>
<evidence type="ECO:0000256" key="1">
    <source>
        <dbReference type="ARBA" id="ARBA00022771"/>
    </source>
</evidence>
<protein>
    <submittedName>
        <fullName evidence="7">Uncharacterized protein</fullName>
    </submittedName>
</protein>
<dbReference type="SMART" id="SM00336">
    <property type="entry name" value="BBOX"/>
    <property type="match status" value="1"/>
</dbReference>
<keyword evidence="8" id="KW-1185">Reference proteome</keyword>
<evidence type="ECO:0000259" key="6">
    <source>
        <dbReference type="PROSITE" id="PS50188"/>
    </source>
</evidence>
<dbReference type="Pfam" id="PF00643">
    <property type="entry name" value="zf-B_box"/>
    <property type="match status" value="1"/>
</dbReference>
<dbReference type="CDD" id="cd13733">
    <property type="entry name" value="SPRY_PRY_C-I_1"/>
    <property type="match status" value="1"/>
</dbReference>
<dbReference type="InterPro" id="IPR001870">
    <property type="entry name" value="B30.2/SPRY"/>
</dbReference>
<feature type="coiled-coil region" evidence="4">
    <location>
        <begin position="38"/>
        <end position="65"/>
    </location>
</feature>
<evidence type="ECO:0000256" key="4">
    <source>
        <dbReference type="SAM" id="Coils"/>
    </source>
</evidence>
<gene>
    <name evidence="7" type="ORF">JOQ06_013830</name>
</gene>
<dbReference type="SMART" id="SM00449">
    <property type="entry name" value="SPRY"/>
    <property type="match status" value="1"/>
</dbReference>
<dbReference type="Gene3D" id="2.60.120.920">
    <property type="match status" value="1"/>
</dbReference>
<dbReference type="InterPro" id="IPR050143">
    <property type="entry name" value="TRIM/RBCC"/>
</dbReference>
<dbReference type="InterPro" id="IPR000315">
    <property type="entry name" value="Znf_B-box"/>
</dbReference>
<proteinExistence type="predicted"/>
<dbReference type="InterPro" id="IPR013320">
    <property type="entry name" value="ConA-like_dom_sf"/>
</dbReference>
<dbReference type="InterPro" id="IPR003879">
    <property type="entry name" value="Butyrophylin_SPRY"/>
</dbReference>
<evidence type="ECO:0000256" key="3">
    <source>
        <dbReference type="PROSITE-ProRule" id="PRU00024"/>
    </source>
</evidence>
<dbReference type="PROSITE" id="PS50119">
    <property type="entry name" value="ZF_BBOX"/>
    <property type="match status" value="1"/>
</dbReference>
<keyword evidence="2" id="KW-0862">Zinc</keyword>
<evidence type="ECO:0000256" key="2">
    <source>
        <dbReference type="ARBA" id="ARBA00022833"/>
    </source>
</evidence>
<dbReference type="Pfam" id="PF00622">
    <property type="entry name" value="SPRY"/>
    <property type="match status" value="1"/>
</dbReference>
<evidence type="ECO:0000313" key="8">
    <source>
        <dbReference type="Proteomes" id="UP001219934"/>
    </source>
</evidence>
<organism evidence="7 8">
    <name type="scientific">Pogonophryne albipinna</name>
    <dbReference type="NCBI Taxonomy" id="1090488"/>
    <lineage>
        <taxon>Eukaryota</taxon>
        <taxon>Metazoa</taxon>
        <taxon>Chordata</taxon>
        <taxon>Craniata</taxon>
        <taxon>Vertebrata</taxon>
        <taxon>Euteleostomi</taxon>
        <taxon>Actinopterygii</taxon>
        <taxon>Neopterygii</taxon>
        <taxon>Teleostei</taxon>
        <taxon>Neoteleostei</taxon>
        <taxon>Acanthomorphata</taxon>
        <taxon>Eupercaria</taxon>
        <taxon>Perciformes</taxon>
        <taxon>Notothenioidei</taxon>
        <taxon>Pogonophryne</taxon>
    </lineage>
</organism>
<accession>A0AAD6BNF0</accession>
<feature type="coiled-coil region" evidence="4">
    <location>
        <begin position="105"/>
        <end position="139"/>
    </location>
</feature>
<evidence type="ECO:0000313" key="7">
    <source>
        <dbReference type="EMBL" id="KAJ4945303.1"/>
    </source>
</evidence>
<feature type="domain" description="B box-type" evidence="5">
    <location>
        <begin position="1"/>
        <end position="37"/>
    </location>
</feature>
<dbReference type="AlphaFoldDB" id="A0AAD6BNF0"/>
<sequence>MCLKHDKPLELYCKTDQTCVCMLCHFSDHKMHDVVPLKEGYEGQKAELETDIQQMIQKRQLKIEEIKHSVDLSKEEADREIAEGVQVFTALKESVERGQANLTIKEKQKTTENQAEDFIKELEQEISELKKRSSEVEQVQVKGKTRWDLGVVRESINRKRAFQLSPEDGFWTIWLRDGKEYKAHDAPSVSLSLKSQPQKVGVFVDYEEGLVSFYDVDAAALIYSFTGCSFTEKLFSYFNPSVNGGGTNSAPLIIAPVRVN</sequence>
<dbReference type="PRINTS" id="PR01407">
    <property type="entry name" value="BUTYPHLNCDUF"/>
</dbReference>
<keyword evidence="1 3" id="KW-0863">Zinc-finger</keyword>
<dbReference type="PROSITE" id="PS50188">
    <property type="entry name" value="B302_SPRY"/>
    <property type="match status" value="1"/>
</dbReference>
<comment type="caution">
    <text evidence="7">The sequence shown here is derived from an EMBL/GenBank/DDBJ whole genome shotgun (WGS) entry which is preliminary data.</text>
</comment>
<dbReference type="Proteomes" id="UP001219934">
    <property type="component" value="Unassembled WGS sequence"/>
</dbReference>
<dbReference type="SUPFAM" id="SSF57845">
    <property type="entry name" value="B-box zinc-binding domain"/>
    <property type="match status" value="1"/>
</dbReference>
<dbReference type="SUPFAM" id="SSF49899">
    <property type="entry name" value="Concanavalin A-like lectins/glucanases"/>
    <property type="match status" value="1"/>
</dbReference>
<dbReference type="Gene3D" id="3.30.160.60">
    <property type="entry name" value="Classic Zinc Finger"/>
    <property type="match status" value="1"/>
</dbReference>
<dbReference type="EMBL" id="JAPTMU010000004">
    <property type="protein sequence ID" value="KAJ4945303.1"/>
    <property type="molecule type" value="Genomic_DNA"/>
</dbReference>
<dbReference type="GO" id="GO:0008270">
    <property type="term" value="F:zinc ion binding"/>
    <property type="evidence" value="ECO:0007669"/>
    <property type="project" value="UniProtKB-KW"/>
</dbReference>
<dbReference type="InterPro" id="IPR003877">
    <property type="entry name" value="SPRY_dom"/>
</dbReference>
<dbReference type="InterPro" id="IPR043136">
    <property type="entry name" value="B30.2/SPRY_sf"/>
</dbReference>
<feature type="domain" description="B30.2/SPRY" evidence="6">
    <location>
        <begin position="48"/>
        <end position="257"/>
    </location>
</feature>
<dbReference type="CDD" id="cd19769">
    <property type="entry name" value="Bbox2_TRIM16-like"/>
    <property type="match status" value="1"/>
</dbReference>
<keyword evidence="1 3" id="KW-0479">Metal-binding</keyword>
<evidence type="ECO:0000259" key="5">
    <source>
        <dbReference type="PROSITE" id="PS50119"/>
    </source>
</evidence>